<keyword evidence="12" id="KW-0779">Telomere</keyword>
<evidence type="ECO:0000256" key="4">
    <source>
        <dbReference type="ARBA" id="ARBA00022454"/>
    </source>
</evidence>
<reference evidence="20" key="3">
    <citation type="submission" date="2025-09" db="UniProtKB">
        <authorList>
            <consortium name="Ensembl"/>
        </authorList>
    </citation>
    <scope>IDENTIFICATION</scope>
</reference>
<evidence type="ECO:0000256" key="1">
    <source>
        <dbReference type="ARBA" id="ARBA00004123"/>
    </source>
</evidence>
<dbReference type="GO" id="GO:0010468">
    <property type="term" value="P:regulation of gene expression"/>
    <property type="evidence" value="ECO:0007669"/>
    <property type="project" value="UniProtKB-ARBA"/>
</dbReference>
<protein>
    <recommendedName>
        <fullName evidence="15">ATP-dependent helicase ATRX</fullName>
    </recommendedName>
</protein>
<keyword evidence="21" id="KW-1185">Reference proteome</keyword>
<feature type="domain" description="Helicase ATP-binding" evidence="17">
    <location>
        <begin position="447"/>
        <end position="585"/>
    </location>
</feature>
<dbReference type="InterPro" id="IPR014001">
    <property type="entry name" value="Helicase_ATP-bd"/>
</dbReference>
<dbReference type="InterPro" id="IPR041430">
    <property type="entry name" value="ADD_ATRX"/>
</dbReference>
<dbReference type="GO" id="GO:0005524">
    <property type="term" value="F:ATP binding"/>
    <property type="evidence" value="ECO:0007669"/>
    <property type="project" value="UniProtKB-KW"/>
</dbReference>
<feature type="compositionally biased region" description="Basic residues" evidence="16">
    <location>
        <begin position="295"/>
        <end position="313"/>
    </location>
</feature>
<dbReference type="InterPro" id="IPR000330">
    <property type="entry name" value="SNF2_N"/>
</dbReference>
<dbReference type="InterPro" id="IPR049730">
    <property type="entry name" value="SNF2/RAD54-like_C"/>
</dbReference>
<dbReference type="SUPFAM" id="SSF57903">
    <property type="entry name" value="FYVE/PHD zinc finger"/>
    <property type="match status" value="1"/>
</dbReference>
<keyword evidence="10" id="KW-0862">Zinc</keyword>
<dbReference type="AlphaFoldDB" id="A0AAY4EP16"/>
<evidence type="ECO:0000259" key="19">
    <source>
        <dbReference type="PROSITE" id="PS51533"/>
    </source>
</evidence>
<dbReference type="InterPro" id="IPR025766">
    <property type="entry name" value="ADD"/>
</dbReference>
<keyword evidence="9" id="KW-0347">Helicase</keyword>
<keyword evidence="4" id="KW-0158">Chromosome</keyword>
<dbReference type="GO" id="GO:0004386">
    <property type="term" value="F:helicase activity"/>
    <property type="evidence" value="ECO:0007669"/>
    <property type="project" value="UniProtKB-KW"/>
</dbReference>
<dbReference type="GO" id="GO:0008270">
    <property type="term" value="F:zinc ion binding"/>
    <property type="evidence" value="ECO:0007669"/>
    <property type="project" value="UniProtKB-KW"/>
</dbReference>
<dbReference type="PANTHER" id="PTHR45797:SF3">
    <property type="entry name" value="TRANSCRIPTIONAL REGULATOR ATRX HOMOLOG"/>
    <property type="match status" value="1"/>
</dbReference>
<evidence type="ECO:0000259" key="17">
    <source>
        <dbReference type="PROSITE" id="PS51192"/>
    </source>
</evidence>
<feature type="domain" description="Helicase C-terminal" evidence="18">
    <location>
        <begin position="800"/>
        <end position="979"/>
    </location>
</feature>
<evidence type="ECO:0000256" key="15">
    <source>
        <dbReference type="ARBA" id="ARBA00031106"/>
    </source>
</evidence>
<dbReference type="Pfam" id="PF17981">
    <property type="entry name" value="ADD_ATRX"/>
    <property type="match status" value="1"/>
</dbReference>
<dbReference type="GeneTree" id="ENSGT00940000155902"/>
<dbReference type="Pfam" id="PF00271">
    <property type="entry name" value="Helicase_C"/>
    <property type="match status" value="1"/>
</dbReference>
<dbReference type="InterPro" id="IPR011011">
    <property type="entry name" value="Znf_FYVE_PHD"/>
</dbReference>
<evidence type="ECO:0000256" key="9">
    <source>
        <dbReference type="ARBA" id="ARBA00022806"/>
    </source>
</evidence>
<evidence type="ECO:0000259" key="18">
    <source>
        <dbReference type="PROSITE" id="PS51194"/>
    </source>
</evidence>
<dbReference type="Gene3D" id="3.40.50.300">
    <property type="entry name" value="P-loop containing nucleotide triphosphate hydrolases"/>
    <property type="match status" value="1"/>
</dbReference>
<accession>A0AAY4EP16</accession>
<sequence length="1116" mass="127539">MKFGMSSVVQNFATEGPTSRTEETIDRTVSLHLFFFKHLFFHQHAIKTLEEKFVLFCFVLFFSGFDLQIVSCTACGQQVNHFQKDSFFQHPVLKVLICKACFRYYMSDDISKDTEGMDEQCRWCAEGGSLIGCDYCSNAFCKKCVLRNFGRKELSAITDEDRKWYCYVCSPEPLLGLVLACDTAIQNLQQICGPKRPRSDTDRTKVTGPKGKRTQGQVCRPISAALTQRTERLVEMTVALNRSFVAFVQTTGEDEDEEEEEDKMNQLQAYTEVLVDLRKAHDALQQAVQAELQRRGRGPRPTHRARRPPRTKVRTGQAGVKASDVTKQLLDDGEDVLGDITNTLKVRKKIRAIMDDEQLGLETRQALREEEERRRRLAERVRQREEEERRVVIVLERPGPVPLVLEYQEGTREPLVKVHHHLVRELKPHQREGVKFIWDSCCESVQKATTSPGSGCILAHCMGLGKTLQVVAFLHTMLKCSALNFHTALVVCPLNTILNWLAEFAKWQRGMEAIVKVQMSLPVQQHRVACNNIDPSIGHVLKNDATSISKAMSSIRTRRRVLLTGTPLQNSLSEYHCMVSFVKENLLGSISEFRNRFMNPIQNGQCSDSTPADVRLMKNRAHVLYHLLAGCVQRQDYSVLTQFLPLKCEYVLAVRLTPIQSKLYMHYLKNYTDVCVCSYTGGDSRCCIPRMGTNLFRDMQVLSRVWTHPRCLKLDYISKAKKGCTDGRVVDSTEARMEDDSDMPLGNLWVSDIDQETPGPSVQGCLEEGMQPAGPPMDWYKAFVTEDDTKIMQHSGKMVLLFEILRLSKEQQDKVLVFSQSLISLNLIEEFLMVSNTTASDDSAVPSPGLGTWVRNKDYYRIDGSTSVQTRKKLAQEFNNVKNQRGRLFLISTRAGSLGTNLVAANRVVVFDASWNPSHDLQSVFRVYRFGQVKPVFVYRFLAHGTMEQKIYERQVAKQSLSFRVLDHQQIQRHFTQSQLSELYCFQPELTCMWTDVVCVWVCVWQDIVLEQLLQTCGQHIAKIHEHDSLLDHHKEEELTEEERQVAWAEYRAEQARLVSNFTSCYVNDNVCYVNDNVVSHIVCSQDFSLLYPDNFSQQMMSPHHGLALSLLSLHF</sequence>
<dbReference type="Ensembl" id="ENSDCDT00010070103.1">
    <property type="protein sequence ID" value="ENSDCDP00010059387.1"/>
    <property type="gene ID" value="ENSDCDG00010033194.1"/>
</dbReference>
<keyword evidence="13" id="KW-0238">DNA-binding</keyword>
<evidence type="ECO:0000256" key="11">
    <source>
        <dbReference type="ARBA" id="ARBA00022840"/>
    </source>
</evidence>
<evidence type="ECO:0000256" key="14">
    <source>
        <dbReference type="ARBA" id="ARBA00023242"/>
    </source>
</evidence>
<dbReference type="CDD" id="cd11726">
    <property type="entry name" value="ADDz_ATRX"/>
    <property type="match status" value="1"/>
</dbReference>
<dbReference type="SMART" id="SM00490">
    <property type="entry name" value="HELICc"/>
    <property type="match status" value="1"/>
</dbReference>
<evidence type="ECO:0000313" key="21">
    <source>
        <dbReference type="Proteomes" id="UP000694580"/>
    </source>
</evidence>
<keyword evidence="5" id="KW-0479">Metal-binding</keyword>
<comment type="similarity">
    <text evidence="3">Belongs to the SNF2/RAD54 helicase family.</text>
</comment>
<evidence type="ECO:0000256" key="7">
    <source>
        <dbReference type="ARBA" id="ARBA00022771"/>
    </source>
</evidence>
<dbReference type="InterPro" id="IPR044574">
    <property type="entry name" value="ARIP4-like"/>
</dbReference>
<evidence type="ECO:0000256" key="8">
    <source>
        <dbReference type="ARBA" id="ARBA00022801"/>
    </source>
</evidence>
<comment type="subcellular location">
    <subcellularLocation>
        <location evidence="2">Chromosome</location>
        <location evidence="2">Telomere</location>
    </subcellularLocation>
    <subcellularLocation>
        <location evidence="1">Nucleus</location>
    </subcellularLocation>
</comment>
<dbReference type="PROSITE" id="PS51192">
    <property type="entry name" value="HELICASE_ATP_BIND_1"/>
    <property type="match status" value="1"/>
</dbReference>
<dbReference type="SMART" id="SM00487">
    <property type="entry name" value="DEXDc"/>
    <property type="match status" value="1"/>
</dbReference>
<dbReference type="SUPFAM" id="SSF52540">
    <property type="entry name" value="P-loop containing nucleoside triphosphate hydrolases"/>
    <property type="match status" value="2"/>
</dbReference>
<dbReference type="InterPro" id="IPR027417">
    <property type="entry name" value="P-loop_NTPase"/>
</dbReference>
<evidence type="ECO:0000256" key="13">
    <source>
        <dbReference type="ARBA" id="ARBA00023125"/>
    </source>
</evidence>
<evidence type="ECO:0000313" key="20">
    <source>
        <dbReference type="Ensembl" id="ENSDCDP00010059387.1"/>
    </source>
</evidence>
<reference evidence="20" key="2">
    <citation type="submission" date="2025-08" db="UniProtKB">
        <authorList>
            <consortium name="Ensembl"/>
        </authorList>
    </citation>
    <scope>IDENTIFICATION</scope>
</reference>
<dbReference type="Proteomes" id="UP000694580">
    <property type="component" value="Chromosome 6"/>
</dbReference>
<name>A0AAY4EP16_9TELE</name>
<feature type="domain" description="PHD-type" evidence="19">
    <location>
        <begin position="60"/>
        <end position="197"/>
    </location>
</feature>
<keyword evidence="11" id="KW-0067">ATP-binding</keyword>
<dbReference type="GO" id="GO:0003677">
    <property type="term" value="F:DNA binding"/>
    <property type="evidence" value="ECO:0007669"/>
    <property type="project" value="UniProtKB-KW"/>
</dbReference>
<evidence type="ECO:0000256" key="2">
    <source>
        <dbReference type="ARBA" id="ARBA00004574"/>
    </source>
</evidence>
<dbReference type="GO" id="GO:0000781">
    <property type="term" value="C:chromosome, telomeric region"/>
    <property type="evidence" value="ECO:0007669"/>
    <property type="project" value="UniProtKB-SubCell"/>
</dbReference>
<evidence type="ECO:0000256" key="12">
    <source>
        <dbReference type="ARBA" id="ARBA00022895"/>
    </source>
</evidence>
<dbReference type="Gene3D" id="3.30.40.10">
    <property type="entry name" value="Zinc/RING finger domain, C3HC4 (zinc finger)"/>
    <property type="match status" value="1"/>
</dbReference>
<dbReference type="CDD" id="cd18793">
    <property type="entry name" value="SF2_C_SNF"/>
    <property type="match status" value="1"/>
</dbReference>
<dbReference type="GO" id="GO:0005634">
    <property type="term" value="C:nucleus"/>
    <property type="evidence" value="ECO:0007669"/>
    <property type="project" value="UniProtKB-SubCell"/>
</dbReference>
<dbReference type="InterPro" id="IPR013083">
    <property type="entry name" value="Znf_RING/FYVE/PHD"/>
</dbReference>
<keyword evidence="14" id="KW-0539">Nucleus</keyword>
<dbReference type="Pfam" id="PF00176">
    <property type="entry name" value="SNF2-rel_dom"/>
    <property type="match status" value="2"/>
</dbReference>
<dbReference type="PANTHER" id="PTHR45797">
    <property type="entry name" value="RAD54-LIKE"/>
    <property type="match status" value="1"/>
</dbReference>
<dbReference type="InterPro" id="IPR038718">
    <property type="entry name" value="SNF2-like_sf"/>
</dbReference>
<keyword evidence="8" id="KW-0378">Hydrolase</keyword>
<evidence type="ECO:0000256" key="6">
    <source>
        <dbReference type="ARBA" id="ARBA00022741"/>
    </source>
</evidence>
<reference evidence="20 21" key="1">
    <citation type="submission" date="2020-06" db="EMBL/GenBank/DDBJ databases">
        <authorList>
            <consortium name="Wellcome Sanger Institute Data Sharing"/>
        </authorList>
    </citation>
    <scope>NUCLEOTIDE SEQUENCE [LARGE SCALE GENOMIC DNA]</scope>
</reference>
<dbReference type="PROSITE" id="PS51533">
    <property type="entry name" value="ADD"/>
    <property type="match status" value="1"/>
</dbReference>
<evidence type="ECO:0000256" key="3">
    <source>
        <dbReference type="ARBA" id="ARBA00007025"/>
    </source>
</evidence>
<evidence type="ECO:0000256" key="16">
    <source>
        <dbReference type="SAM" id="MobiDB-lite"/>
    </source>
</evidence>
<keyword evidence="6" id="KW-0547">Nucleotide-binding</keyword>
<evidence type="ECO:0000256" key="10">
    <source>
        <dbReference type="ARBA" id="ARBA00022833"/>
    </source>
</evidence>
<dbReference type="InterPro" id="IPR001650">
    <property type="entry name" value="Helicase_C-like"/>
</dbReference>
<evidence type="ECO:0000256" key="5">
    <source>
        <dbReference type="ARBA" id="ARBA00022723"/>
    </source>
</evidence>
<organism evidence="20 21">
    <name type="scientific">Denticeps clupeoides</name>
    <name type="common">denticle herring</name>
    <dbReference type="NCBI Taxonomy" id="299321"/>
    <lineage>
        <taxon>Eukaryota</taxon>
        <taxon>Metazoa</taxon>
        <taxon>Chordata</taxon>
        <taxon>Craniata</taxon>
        <taxon>Vertebrata</taxon>
        <taxon>Euteleostomi</taxon>
        <taxon>Actinopterygii</taxon>
        <taxon>Neopterygii</taxon>
        <taxon>Teleostei</taxon>
        <taxon>Clupei</taxon>
        <taxon>Clupeiformes</taxon>
        <taxon>Denticipitoidei</taxon>
        <taxon>Denticipitidae</taxon>
        <taxon>Denticeps</taxon>
    </lineage>
</organism>
<dbReference type="PROSITE" id="PS51194">
    <property type="entry name" value="HELICASE_CTER"/>
    <property type="match status" value="1"/>
</dbReference>
<dbReference type="GO" id="GO:0016887">
    <property type="term" value="F:ATP hydrolysis activity"/>
    <property type="evidence" value="ECO:0007669"/>
    <property type="project" value="InterPro"/>
</dbReference>
<feature type="region of interest" description="Disordered" evidence="16">
    <location>
        <begin position="194"/>
        <end position="215"/>
    </location>
</feature>
<dbReference type="Gene3D" id="3.40.50.10810">
    <property type="entry name" value="Tandem AAA-ATPase domain"/>
    <property type="match status" value="2"/>
</dbReference>
<keyword evidence="7" id="KW-0863">Zinc-finger</keyword>
<proteinExistence type="inferred from homology"/>
<feature type="region of interest" description="Disordered" evidence="16">
    <location>
        <begin position="289"/>
        <end position="319"/>
    </location>
</feature>